<accession>A0A9D4U9J4</accession>
<gene>
    <name evidence="1" type="ORF">GOP47_0021413</name>
</gene>
<protein>
    <submittedName>
        <fullName evidence="1">Uncharacterized protein</fullName>
    </submittedName>
</protein>
<organism evidence="1 2">
    <name type="scientific">Adiantum capillus-veneris</name>
    <name type="common">Maidenhair fern</name>
    <dbReference type="NCBI Taxonomy" id="13818"/>
    <lineage>
        <taxon>Eukaryota</taxon>
        <taxon>Viridiplantae</taxon>
        <taxon>Streptophyta</taxon>
        <taxon>Embryophyta</taxon>
        <taxon>Tracheophyta</taxon>
        <taxon>Polypodiopsida</taxon>
        <taxon>Polypodiidae</taxon>
        <taxon>Polypodiales</taxon>
        <taxon>Pteridineae</taxon>
        <taxon>Pteridaceae</taxon>
        <taxon>Vittarioideae</taxon>
        <taxon>Adiantum</taxon>
    </lineage>
</organism>
<keyword evidence="2" id="KW-1185">Reference proteome</keyword>
<dbReference type="Proteomes" id="UP000886520">
    <property type="component" value="Chromosome 21"/>
</dbReference>
<comment type="caution">
    <text evidence="1">The sequence shown here is derived from an EMBL/GenBank/DDBJ whole genome shotgun (WGS) entry which is preliminary data.</text>
</comment>
<name>A0A9D4U9J4_ADICA</name>
<proteinExistence type="predicted"/>
<dbReference type="AlphaFoldDB" id="A0A9D4U9J4"/>
<sequence length="64" mass="6631">MHWANAFMPSVLAIANMPCEGGHILHHSSDGDQGCGVACNKDVAVAEDVAGVLELEEGAKARLS</sequence>
<reference evidence="1" key="1">
    <citation type="submission" date="2021-01" db="EMBL/GenBank/DDBJ databases">
        <title>Adiantum capillus-veneris genome.</title>
        <authorList>
            <person name="Fang Y."/>
            <person name="Liao Q."/>
        </authorList>
    </citation>
    <scope>NUCLEOTIDE SEQUENCE</scope>
    <source>
        <strain evidence="1">H3</strain>
        <tissue evidence="1">Leaf</tissue>
    </source>
</reference>
<dbReference type="EMBL" id="JABFUD020000021">
    <property type="protein sequence ID" value="KAI5062866.1"/>
    <property type="molecule type" value="Genomic_DNA"/>
</dbReference>
<evidence type="ECO:0000313" key="2">
    <source>
        <dbReference type="Proteomes" id="UP000886520"/>
    </source>
</evidence>
<evidence type="ECO:0000313" key="1">
    <source>
        <dbReference type="EMBL" id="KAI5062866.1"/>
    </source>
</evidence>